<dbReference type="AlphaFoldDB" id="A0A914BZR6"/>
<protein>
    <submittedName>
        <fullName evidence="2">Uncharacterized protein</fullName>
    </submittedName>
</protein>
<sequence length="101" mass="12162">MNSKNDLSLRDIDEILKESDEVLRESQAKISKFRKLMNKIEYFEGTNNAKVKHQCYHKKIEHIEPSIAVVNKDDDKNDKESYTIRWVNEHFYDSGMFPFWY</sequence>
<reference evidence="2" key="1">
    <citation type="submission" date="2022-11" db="UniProtKB">
        <authorList>
            <consortium name="WormBaseParasite"/>
        </authorList>
    </citation>
    <scope>IDENTIFICATION</scope>
</reference>
<accession>A0A914BZR6</accession>
<evidence type="ECO:0000313" key="2">
    <source>
        <dbReference type="WBParaSite" id="ACRNAN_Path_1376.g5401.t1"/>
    </source>
</evidence>
<proteinExistence type="predicted"/>
<dbReference type="Proteomes" id="UP000887540">
    <property type="component" value="Unplaced"/>
</dbReference>
<dbReference type="WBParaSite" id="ACRNAN_Path_1376.g5401.t1">
    <property type="protein sequence ID" value="ACRNAN_Path_1376.g5401.t1"/>
    <property type="gene ID" value="ACRNAN_Path_1376.g5401"/>
</dbReference>
<name>A0A914BZR6_9BILA</name>
<organism evidence="1 2">
    <name type="scientific">Acrobeloides nanus</name>
    <dbReference type="NCBI Taxonomy" id="290746"/>
    <lineage>
        <taxon>Eukaryota</taxon>
        <taxon>Metazoa</taxon>
        <taxon>Ecdysozoa</taxon>
        <taxon>Nematoda</taxon>
        <taxon>Chromadorea</taxon>
        <taxon>Rhabditida</taxon>
        <taxon>Tylenchina</taxon>
        <taxon>Cephalobomorpha</taxon>
        <taxon>Cephaloboidea</taxon>
        <taxon>Cephalobidae</taxon>
        <taxon>Acrobeloides</taxon>
    </lineage>
</organism>
<keyword evidence="1" id="KW-1185">Reference proteome</keyword>
<evidence type="ECO:0000313" key="1">
    <source>
        <dbReference type="Proteomes" id="UP000887540"/>
    </source>
</evidence>